<gene>
    <name evidence="4" type="ORF">D7Z54_09370</name>
</gene>
<feature type="transmembrane region" description="Helical" evidence="2">
    <location>
        <begin position="122"/>
        <end position="142"/>
    </location>
</feature>
<dbReference type="InterPro" id="IPR011853">
    <property type="entry name" value="TRAP_DctM-Dct_fused"/>
</dbReference>
<feature type="compositionally biased region" description="Polar residues" evidence="1">
    <location>
        <begin position="1"/>
        <end position="12"/>
    </location>
</feature>
<feature type="transmembrane region" description="Helical" evidence="2">
    <location>
        <begin position="38"/>
        <end position="57"/>
    </location>
</feature>
<sequence length="659" mass="71244">MAEKNVQNNRSNETSDIKGEQDQEYTSLKRDLTGWNRYLFMIIAVIGALYHLYILNFNPIDPWLFRSSHLVFGCILGFMLFSGWKSKNNSIHWIDWIFILATITVGYYIFANIDQLQFRFGVSPTSTDCIIATIGLVVVFELTRRASGWMLPILAFFFVAYVFAGPYLPGMLNHSGYSFDRFVTYIYGLDGVFGVTLDVSSKYIVLFIIFGAFLQISRVGQYFIDLSFAVAGGLRGGPAKVAIISSGLMGMMNGTSAGNAVATGSLTIPLMRKNGYNGRFAAATEATASAGGQLLPPIMGAGAFLMAEIIGIPYNEIIIAAIVPAILYFISVYFMVDFEAQKKNMKGIKRENLPKLKSIVVDSYLFIPIVLLIILLLNGYSIIFAGTAGIVTCFLISLPKKATRMGIKSILEALELGMKNSVQLIAVVACAGVIVGVIALTGVGMRFSSMLLSIAENNLLLALVFAMFISILLGMGMPTTAAYAVAASVVAPGLIQIGIEPLLAHMFVFYYAVVSAITPPVALAAYAAAGIAGTNPMKTGVQAFRLGIAAFIVPFMFFFSPQLLLQGDAIGGTILAIVTACFGIYLLASAVQAWFFKTALQWYGRIILLAGSIMLILSGILTDIVALALVMLAVMIQKVTKPDIKSSMNNKVSKNVSIK</sequence>
<feature type="transmembrane region" description="Helical" evidence="2">
    <location>
        <begin position="149"/>
        <end position="172"/>
    </location>
</feature>
<dbReference type="PANTHER" id="PTHR43849:SF2">
    <property type="entry name" value="BLL3936 PROTEIN"/>
    <property type="match status" value="1"/>
</dbReference>
<keyword evidence="2" id="KW-1133">Transmembrane helix</keyword>
<evidence type="ECO:0000256" key="2">
    <source>
        <dbReference type="SAM" id="Phobius"/>
    </source>
</evidence>
<keyword evidence="2" id="KW-0812">Transmembrane</keyword>
<dbReference type="EMBL" id="RBVX01000007">
    <property type="protein sequence ID" value="RSL33520.1"/>
    <property type="molecule type" value="Genomic_DNA"/>
</dbReference>
<organism evidence="4 5">
    <name type="scientific">Salibacterium salarium</name>
    <dbReference type="NCBI Taxonomy" id="284579"/>
    <lineage>
        <taxon>Bacteria</taxon>
        <taxon>Bacillati</taxon>
        <taxon>Bacillota</taxon>
        <taxon>Bacilli</taxon>
        <taxon>Bacillales</taxon>
        <taxon>Bacillaceae</taxon>
    </lineage>
</organism>
<dbReference type="RefSeq" id="WP_125555581.1">
    <property type="nucleotide sequence ID" value="NZ_RBVX01000007.1"/>
</dbReference>
<name>A0A3R9QU50_9BACI</name>
<comment type="caution">
    <text evidence="4">The sequence shown here is derived from an EMBL/GenBank/DDBJ whole genome shotgun (WGS) entry which is preliminary data.</text>
</comment>
<evidence type="ECO:0000313" key="5">
    <source>
        <dbReference type="Proteomes" id="UP000275076"/>
    </source>
</evidence>
<feature type="domain" description="TRAP C4-dicarboxylate transport system permease DctM subunit" evidence="3">
    <location>
        <begin position="135"/>
        <end position="566"/>
    </location>
</feature>
<feature type="transmembrane region" description="Helical" evidence="2">
    <location>
        <begin position="459"/>
        <end position="476"/>
    </location>
</feature>
<feature type="transmembrane region" description="Helical" evidence="2">
    <location>
        <begin position="63"/>
        <end position="81"/>
    </location>
</feature>
<feature type="transmembrane region" description="Helical" evidence="2">
    <location>
        <begin position="509"/>
        <end position="531"/>
    </location>
</feature>
<evidence type="ECO:0000256" key="1">
    <source>
        <dbReference type="SAM" id="MobiDB-lite"/>
    </source>
</evidence>
<feature type="transmembrane region" description="Helical" evidence="2">
    <location>
        <begin position="93"/>
        <end position="110"/>
    </location>
</feature>
<dbReference type="PANTHER" id="PTHR43849">
    <property type="entry name" value="BLL3936 PROTEIN"/>
    <property type="match status" value="1"/>
</dbReference>
<feature type="transmembrane region" description="Helical" evidence="2">
    <location>
        <begin position="570"/>
        <end position="595"/>
    </location>
</feature>
<feature type="transmembrane region" description="Helical" evidence="2">
    <location>
        <begin position="294"/>
        <end position="311"/>
    </location>
</feature>
<accession>A0A3R9QU50</accession>
<dbReference type="AlphaFoldDB" id="A0A3R9QU50"/>
<proteinExistence type="predicted"/>
<evidence type="ECO:0000259" key="3">
    <source>
        <dbReference type="Pfam" id="PF06808"/>
    </source>
</evidence>
<feature type="transmembrane region" description="Helical" evidence="2">
    <location>
        <begin position="192"/>
        <end position="214"/>
    </location>
</feature>
<feature type="region of interest" description="Disordered" evidence="1">
    <location>
        <begin position="1"/>
        <end position="20"/>
    </location>
</feature>
<evidence type="ECO:0000313" key="4">
    <source>
        <dbReference type="EMBL" id="RSL33520.1"/>
    </source>
</evidence>
<dbReference type="OrthoDB" id="9759894at2"/>
<keyword evidence="2" id="KW-0472">Membrane</keyword>
<dbReference type="NCBIfam" id="TIGR02123">
    <property type="entry name" value="TRAP_fused"/>
    <property type="match status" value="1"/>
</dbReference>
<feature type="transmembrane region" description="Helical" evidence="2">
    <location>
        <begin position="543"/>
        <end position="564"/>
    </location>
</feature>
<reference evidence="4 5" key="1">
    <citation type="submission" date="2018-10" db="EMBL/GenBank/DDBJ databases">
        <title>Draft genome sequence of Bacillus salarius IM0101, isolated from a hypersaline soil in Inner Mongolia, China.</title>
        <authorList>
            <person name="Yamprayoonswat W."/>
            <person name="Boonvisut S."/>
            <person name="Jumpathong W."/>
            <person name="Sittihan S."/>
            <person name="Ruangsuj P."/>
            <person name="Wanthongcharoen S."/>
            <person name="Thongpramul N."/>
            <person name="Pimmason S."/>
            <person name="Yu B."/>
            <person name="Yasawong M."/>
        </authorList>
    </citation>
    <scope>NUCLEOTIDE SEQUENCE [LARGE SCALE GENOMIC DNA]</scope>
    <source>
        <strain evidence="4 5">IM0101</strain>
    </source>
</reference>
<feature type="transmembrane region" description="Helical" evidence="2">
    <location>
        <begin position="607"/>
        <end position="636"/>
    </location>
</feature>
<dbReference type="InterPro" id="IPR010656">
    <property type="entry name" value="DctM"/>
</dbReference>
<feature type="transmembrane region" description="Helical" evidence="2">
    <location>
        <begin position="424"/>
        <end position="447"/>
    </location>
</feature>
<protein>
    <submittedName>
        <fullName evidence="4">TRAP transporter permease</fullName>
    </submittedName>
</protein>
<keyword evidence="5" id="KW-1185">Reference proteome</keyword>
<feature type="transmembrane region" description="Helical" evidence="2">
    <location>
        <begin position="382"/>
        <end position="398"/>
    </location>
</feature>
<dbReference type="Pfam" id="PF06808">
    <property type="entry name" value="DctM"/>
    <property type="match status" value="1"/>
</dbReference>
<feature type="transmembrane region" description="Helical" evidence="2">
    <location>
        <begin position="356"/>
        <end position="376"/>
    </location>
</feature>
<feature type="transmembrane region" description="Helical" evidence="2">
    <location>
        <begin position="317"/>
        <end position="336"/>
    </location>
</feature>
<feature type="transmembrane region" description="Helical" evidence="2">
    <location>
        <begin position="483"/>
        <end position="503"/>
    </location>
</feature>
<dbReference type="Proteomes" id="UP000275076">
    <property type="component" value="Unassembled WGS sequence"/>
</dbReference>